<sequence length="177" mass="19374">MIPLRESESLFNPVLPNVVLMSAAITTALMAGLFYAYSCSVSPGLARVSDTSYLSTMQSINRAILNPVFFVGFMGTLFLLPLSTWLQYSQPPPVRFWFLLGATLTYTIGVFGVTVAGNVPLNDALDAFNIDSATQEDITAMRARFEQPWNRLNSIRTLAAILTEVLITAGLMSSRLP</sequence>
<dbReference type="RefSeq" id="WP_119670267.1">
    <property type="nucleotide sequence ID" value="NZ_QXED01000007.1"/>
</dbReference>
<dbReference type="InterPro" id="IPR013901">
    <property type="entry name" value="Anthrone_oxy"/>
</dbReference>
<organism evidence="2 3">
    <name type="scientific">Fibrisoma montanum</name>
    <dbReference type="NCBI Taxonomy" id="2305895"/>
    <lineage>
        <taxon>Bacteria</taxon>
        <taxon>Pseudomonadati</taxon>
        <taxon>Bacteroidota</taxon>
        <taxon>Cytophagia</taxon>
        <taxon>Cytophagales</taxon>
        <taxon>Spirosomataceae</taxon>
        <taxon>Fibrisoma</taxon>
    </lineage>
</organism>
<proteinExistence type="predicted"/>
<dbReference type="Pfam" id="PF08592">
    <property type="entry name" value="Anthrone_oxy"/>
    <property type="match status" value="1"/>
</dbReference>
<feature type="transmembrane region" description="Helical" evidence="1">
    <location>
        <begin position="63"/>
        <end position="84"/>
    </location>
</feature>
<keyword evidence="1" id="KW-0472">Membrane</keyword>
<keyword evidence="1" id="KW-1133">Transmembrane helix</keyword>
<accession>A0A418M2M0</accession>
<evidence type="ECO:0000256" key="1">
    <source>
        <dbReference type="SAM" id="Phobius"/>
    </source>
</evidence>
<dbReference type="OrthoDB" id="772592at2"/>
<keyword evidence="3" id="KW-1185">Reference proteome</keyword>
<dbReference type="EMBL" id="QXED01000007">
    <property type="protein sequence ID" value="RIV19982.1"/>
    <property type="molecule type" value="Genomic_DNA"/>
</dbReference>
<dbReference type="AlphaFoldDB" id="A0A418M2M0"/>
<reference evidence="2 3" key="1">
    <citation type="submission" date="2018-08" db="EMBL/GenBank/DDBJ databases">
        <title>Fibrisoma montanum sp. nov., isolated from Danxia mountain soil.</title>
        <authorList>
            <person name="Huang Y."/>
        </authorList>
    </citation>
    <scope>NUCLEOTIDE SEQUENCE [LARGE SCALE GENOMIC DNA]</scope>
    <source>
        <strain evidence="2 3">HYT19</strain>
    </source>
</reference>
<name>A0A418M2M0_9BACT</name>
<gene>
    <name evidence="2" type="ORF">DYU11_24005</name>
</gene>
<feature type="transmembrane region" description="Helical" evidence="1">
    <location>
        <begin position="14"/>
        <end position="37"/>
    </location>
</feature>
<dbReference type="Proteomes" id="UP000283523">
    <property type="component" value="Unassembled WGS sequence"/>
</dbReference>
<keyword evidence="1" id="KW-0812">Transmembrane</keyword>
<comment type="caution">
    <text evidence="2">The sequence shown here is derived from an EMBL/GenBank/DDBJ whole genome shotgun (WGS) entry which is preliminary data.</text>
</comment>
<evidence type="ECO:0000313" key="3">
    <source>
        <dbReference type="Proteomes" id="UP000283523"/>
    </source>
</evidence>
<evidence type="ECO:0000313" key="2">
    <source>
        <dbReference type="EMBL" id="RIV19982.1"/>
    </source>
</evidence>
<protein>
    <submittedName>
        <fullName evidence="2">DUF1772 domain-containing protein</fullName>
    </submittedName>
</protein>
<feature type="transmembrane region" description="Helical" evidence="1">
    <location>
        <begin position="96"/>
        <end position="116"/>
    </location>
</feature>